<dbReference type="EC" id="2.1.1.297" evidence="1"/>
<dbReference type="PANTHER" id="PTHR18895">
    <property type="entry name" value="HEMK METHYLTRANSFERASE"/>
    <property type="match status" value="1"/>
</dbReference>
<feature type="domain" description="Methyltransferase small" evidence="7">
    <location>
        <begin position="65"/>
        <end position="170"/>
    </location>
</feature>
<proteinExistence type="predicted"/>
<dbReference type="Proteomes" id="UP000183585">
    <property type="component" value="Unassembled WGS sequence"/>
</dbReference>
<dbReference type="GO" id="GO:0032259">
    <property type="term" value="P:methylation"/>
    <property type="evidence" value="ECO:0007669"/>
    <property type="project" value="UniProtKB-KW"/>
</dbReference>
<dbReference type="InterPro" id="IPR007848">
    <property type="entry name" value="Small_mtfrase_dom"/>
</dbReference>
<dbReference type="SUPFAM" id="SSF53335">
    <property type="entry name" value="S-adenosyl-L-methionine-dependent methyltransferases"/>
    <property type="match status" value="1"/>
</dbReference>
<dbReference type="GO" id="GO:0102559">
    <property type="term" value="F:peptide chain release factor N(5)-glutamine methyltransferase activity"/>
    <property type="evidence" value="ECO:0007669"/>
    <property type="project" value="UniProtKB-EC"/>
</dbReference>
<dbReference type="NCBIfam" id="TIGR03704">
    <property type="entry name" value="PrmC_rel_meth"/>
    <property type="match status" value="1"/>
</dbReference>
<dbReference type="CDD" id="cd02440">
    <property type="entry name" value="AdoMet_MTases"/>
    <property type="match status" value="1"/>
</dbReference>
<organism evidence="8 9">
    <name type="scientific">Micromonospora carbonacea</name>
    <dbReference type="NCBI Taxonomy" id="47853"/>
    <lineage>
        <taxon>Bacteria</taxon>
        <taxon>Bacillati</taxon>
        <taxon>Actinomycetota</taxon>
        <taxon>Actinomycetes</taxon>
        <taxon>Micromonosporales</taxon>
        <taxon>Micromonosporaceae</taxon>
        <taxon>Micromonospora</taxon>
    </lineage>
</organism>
<accession>A0A1C5ASD3</accession>
<sequence length="285" mass="30198">MTTTDPDGATVARLRAAGCVFAEDEARLLVEAARTPEELHELTRRRVLGEPLEVILGWAEFCGLRIVVEPGVFVPRQRTTYLVEQAVAVARPGAVVVDLCCGTGAIGAAVAARVPGVRLHACDVEPAAVRCARRNLEPIGGHVHGGDLYAALPAALRGAVDVLVVNAPYVPTDEIAMMPPEAREHEPLVALDGGVDGVEVHRRVAEGAARWLAPGGRLLIETGEGQAAWTAAAMSAHGLVATTSTSDEWYCTVAVGRRMDGLRPPAEDHPFRRRTRPGSPTQPST</sequence>
<evidence type="ECO:0000256" key="6">
    <source>
        <dbReference type="SAM" id="MobiDB-lite"/>
    </source>
</evidence>
<name>A0A1C5ASD3_9ACTN</name>
<dbReference type="EMBL" id="FMCT01000017">
    <property type="protein sequence ID" value="SCF47981.1"/>
    <property type="molecule type" value="Genomic_DNA"/>
</dbReference>
<dbReference type="PANTHER" id="PTHR18895:SF74">
    <property type="entry name" value="MTRF1L RELEASE FACTOR GLUTAMINE METHYLTRANSFERASE"/>
    <property type="match status" value="1"/>
</dbReference>
<dbReference type="NCBIfam" id="TIGR00536">
    <property type="entry name" value="hemK_fam"/>
    <property type="match status" value="1"/>
</dbReference>
<dbReference type="InterPro" id="IPR029063">
    <property type="entry name" value="SAM-dependent_MTases_sf"/>
</dbReference>
<keyword evidence="3 8" id="KW-0808">Transferase</keyword>
<feature type="region of interest" description="Disordered" evidence="6">
    <location>
        <begin position="261"/>
        <end position="285"/>
    </location>
</feature>
<evidence type="ECO:0000256" key="1">
    <source>
        <dbReference type="ARBA" id="ARBA00012771"/>
    </source>
</evidence>
<protein>
    <recommendedName>
        <fullName evidence="1">peptide chain release factor N(5)-glutamine methyltransferase</fullName>
        <ecNumber evidence="1">2.1.1.297</ecNumber>
    </recommendedName>
</protein>
<dbReference type="InterPro" id="IPR050320">
    <property type="entry name" value="N5-glutamine_MTase"/>
</dbReference>
<dbReference type="InterPro" id="IPR004556">
    <property type="entry name" value="HemK-like"/>
</dbReference>
<comment type="catalytic activity">
    <reaction evidence="5">
        <text>L-glutaminyl-[peptide chain release factor] + S-adenosyl-L-methionine = N(5)-methyl-L-glutaminyl-[peptide chain release factor] + S-adenosyl-L-homocysteine + H(+)</text>
        <dbReference type="Rhea" id="RHEA:42896"/>
        <dbReference type="Rhea" id="RHEA-COMP:10271"/>
        <dbReference type="Rhea" id="RHEA-COMP:10272"/>
        <dbReference type="ChEBI" id="CHEBI:15378"/>
        <dbReference type="ChEBI" id="CHEBI:30011"/>
        <dbReference type="ChEBI" id="CHEBI:57856"/>
        <dbReference type="ChEBI" id="CHEBI:59789"/>
        <dbReference type="ChEBI" id="CHEBI:61891"/>
        <dbReference type="EC" id="2.1.1.297"/>
    </reaction>
</comment>
<evidence type="ECO:0000313" key="8">
    <source>
        <dbReference type="EMBL" id="SCF47981.1"/>
    </source>
</evidence>
<evidence type="ECO:0000256" key="5">
    <source>
        <dbReference type="ARBA" id="ARBA00048391"/>
    </source>
</evidence>
<evidence type="ECO:0000259" key="7">
    <source>
        <dbReference type="Pfam" id="PF05175"/>
    </source>
</evidence>
<keyword evidence="4" id="KW-0949">S-adenosyl-L-methionine</keyword>
<keyword evidence="2 8" id="KW-0489">Methyltransferase</keyword>
<evidence type="ECO:0000256" key="4">
    <source>
        <dbReference type="ARBA" id="ARBA00022691"/>
    </source>
</evidence>
<evidence type="ECO:0000256" key="2">
    <source>
        <dbReference type="ARBA" id="ARBA00022603"/>
    </source>
</evidence>
<evidence type="ECO:0000313" key="9">
    <source>
        <dbReference type="Proteomes" id="UP000183585"/>
    </source>
</evidence>
<dbReference type="InterPro" id="IPR022446">
    <property type="entry name" value="MeTrfrase_put"/>
</dbReference>
<feature type="compositionally biased region" description="Basic and acidic residues" evidence="6">
    <location>
        <begin position="261"/>
        <end position="270"/>
    </location>
</feature>
<reference evidence="9" key="1">
    <citation type="submission" date="2016-06" db="EMBL/GenBank/DDBJ databases">
        <authorList>
            <person name="Varghese N."/>
            <person name="Submissions Spin"/>
        </authorList>
    </citation>
    <scope>NUCLEOTIDE SEQUENCE [LARGE SCALE GENOMIC DNA]</scope>
    <source>
        <strain evidence="9">DSM 43168</strain>
    </source>
</reference>
<evidence type="ECO:0000256" key="3">
    <source>
        <dbReference type="ARBA" id="ARBA00022679"/>
    </source>
</evidence>
<keyword evidence="9" id="KW-1185">Reference proteome</keyword>
<dbReference type="AlphaFoldDB" id="A0A1C5ASD3"/>
<dbReference type="RefSeq" id="WP_256095863.1">
    <property type="nucleotide sequence ID" value="NZ_FMCT01000017.1"/>
</dbReference>
<dbReference type="Gene3D" id="3.40.50.150">
    <property type="entry name" value="Vaccinia Virus protein VP39"/>
    <property type="match status" value="1"/>
</dbReference>
<gene>
    <name evidence="8" type="ORF">GA0070563_117107</name>
</gene>
<dbReference type="Pfam" id="PF05175">
    <property type="entry name" value="MTS"/>
    <property type="match status" value="1"/>
</dbReference>